<dbReference type="PROSITE" id="PS00397">
    <property type="entry name" value="RECOMBINASES_1"/>
    <property type="match status" value="1"/>
</dbReference>
<dbReference type="PROSITE" id="PS51736">
    <property type="entry name" value="RECOMBINASES_3"/>
    <property type="match status" value="1"/>
</dbReference>
<dbReference type="RefSeq" id="WP_183980753.1">
    <property type="nucleotide sequence ID" value="NZ_JACIBY010000037.1"/>
</dbReference>
<keyword evidence="5" id="KW-0233">DNA recombination</keyword>
<reference evidence="9 10" key="1">
    <citation type="submission" date="2020-08" db="EMBL/GenBank/DDBJ databases">
        <title>Genomic Encyclopedia of Type Strains, Phase IV (KMG-IV): sequencing the most valuable type-strain genomes for metagenomic binning, comparative biology and taxonomic classification.</title>
        <authorList>
            <person name="Goeker M."/>
        </authorList>
    </citation>
    <scope>NUCLEOTIDE SEQUENCE [LARGE SCALE GENOMIC DNA]</scope>
    <source>
        <strain evidence="9 10">DSM 17976</strain>
    </source>
</reference>
<evidence type="ECO:0000256" key="4">
    <source>
        <dbReference type="ARBA" id="ARBA00023125"/>
    </source>
</evidence>
<dbReference type="PANTHER" id="PTHR30461">
    <property type="entry name" value="DNA-INVERTASE FROM LAMBDOID PROPHAGE"/>
    <property type="match status" value="1"/>
</dbReference>
<evidence type="ECO:0000313" key="10">
    <source>
        <dbReference type="Proteomes" id="UP000541352"/>
    </source>
</evidence>
<keyword evidence="2" id="KW-0229">DNA integration</keyword>
<organism evidence="9 10">
    <name type="scientific">Runella defluvii</name>
    <dbReference type="NCBI Taxonomy" id="370973"/>
    <lineage>
        <taxon>Bacteria</taxon>
        <taxon>Pseudomonadati</taxon>
        <taxon>Bacteroidota</taxon>
        <taxon>Cytophagia</taxon>
        <taxon>Cytophagales</taxon>
        <taxon>Spirosomataceae</taxon>
        <taxon>Runella</taxon>
    </lineage>
</organism>
<comment type="caution">
    <text evidence="9">The sequence shown here is derived from an EMBL/GenBank/DDBJ whole genome shotgun (WGS) entry which is preliminary data.</text>
</comment>
<dbReference type="EMBL" id="JACIBY010000037">
    <property type="protein sequence ID" value="MBB3842400.1"/>
    <property type="molecule type" value="Genomic_DNA"/>
</dbReference>
<evidence type="ECO:0000256" key="3">
    <source>
        <dbReference type="ARBA" id="ARBA00023100"/>
    </source>
</evidence>
<keyword evidence="3" id="KW-0230">DNA invertase</keyword>
<evidence type="ECO:0000256" key="2">
    <source>
        <dbReference type="ARBA" id="ARBA00022908"/>
    </source>
</evidence>
<feature type="active site" description="O-(5'-phospho-DNA)-serine intermediate" evidence="6 7">
    <location>
        <position position="9"/>
    </location>
</feature>
<dbReference type="PANTHER" id="PTHR30461:SF2">
    <property type="entry name" value="SERINE RECOMBINASE PINE-RELATED"/>
    <property type="match status" value="1"/>
</dbReference>
<accession>A0A7W6ETY6</accession>
<dbReference type="InterPro" id="IPR006119">
    <property type="entry name" value="Resolv_N"/>
</dbReference>
<keyword evidence="4" id="KW-0238">DNA-binding</keyword>
<dbReference type="InterPro" id="IPR006118">
    <property type="entry name" value="Recombinase_CS"/>
</dbReference>
<gene>
    <name evidence="9" type="ORF">FHS57_006431</name>
</gene>
<evidence type="ECO:0000256" key="7">
    <source>
        <dbReference type="PROSITE-ProRule" id="PRU10137"/>
    </source>
</evidence>
<protein>
    <submittedName>
        <fullName evidence="9">DNA invertase Pin-like site-specific DNA recombinase</fullName>
    </submittedName>
</protein>
<dbReference type="AlphaFoldDB" id="A0A7W6ETY6"/>
<dbReference type="InterPro" id="IPR036162">
    <property type="entry name" value="Resolvase-like_N_sf"/>
</dbReference>
<dbReference type="GO" id="GO:0003677">
    <property type="term" value="F:DNA binding"/>
    <property type="evidence" value="ECO:0007669"/>
    <property type="project" value="UniProtKB-KW"/>
</dbReference>
<dbReference type="CDD" id="cd03768">
    <property type="entry name" value="SR_ResInv"/>
    <property type="match status" value="1"/>
</dbReference>
<evidence type="ECO:0000256" key="5">
    <source>
        <dbReference type="ARBA" id="ARBA00023172"/>
    </source>
</evidence>
<evidence type="ECO:0000259" key="8">
    <source>
        <dbReference type="PROSITE" id="PS51736"/>
    </source>
</evidence>
<dbReference type="InterPro" id="IPR050639">
    <property type="entry name" value="SSR_resolvase"/>
</dbReference>
<dbReference type="Pfam" id="PF00239">
    <property type="entry name" value="Resolvase"/>
    <property type="match status" value="1"/>
</dbReference>
<dbReference type="GO" id="GO:0000150">
    <property type="term" value="F:DNA strand exchange activity"/>
    <property type="evidence" value="ECO:0007669"/>
    <property type="project" value="UniProtKB-KW"/>
</dbReference>
<evidence type="ECO:0000256" key="6">
    <source>
        <dbReference type="PIRSR" id="PIRSR606118-50"/>
    </source>
</evidence>
<comment type="similarity">
    <text evidence="1">Belongs to the site-specific recombinase resolvase family.</text>
</comment>
<dbReference type="GO" id="GO:0015074">
    <property type="term" value="P:DNA integration"/>
    <property type="evidence" value="ECO:0007669"/>
    <property type="project" value="UniProtKB-KW"/>
</dbReference>
<dbReference type="SUPFAM" id="SSF53041">
    <property type="entry name" value="Resolvase-like"/>
    <property type="match status" value="1"/>
</dbReference>
<evidence type="ECO:0000313" key="9">
    <source>
        <dbReference type="EMBL" id="MBB3842400.1"/>
    </source>
</evidence>
<proteinExistence type="inferred from homology"/>
<name>A0A7W6ETY6_9BACT</name>
<dbReference type="Proteomes" id="UP000541352">
    <property type="component" value="Unassembled WGS sequence"/>
</dbReference>
<sequence>MKIGYARVSTQEQILDLQLDALKKAGCETIFTDKVSGIKVYKPEFEKLLLYARETDTIIIWKLDRLGRSTKQLIELVEMLGKRGINLISLNDPIDTTSPSGVLVFQIFCALAEHERNLIVQRTKAGLQSARARGRMGGRPQGLAVKYQKVAPAVKDLYVAGQKSTTEIMQYFNIGSRRTLYKVLRFAGVDVKSFQKEKSRPVSPILEQVVPEQAP</sequence>
<keyword evidence="10" id="KW-1185">Reference proteome</keyword>
<dbReference type="Gene3D" id="3.40.50.1390">
    <property type="entry name" value="Resolvase, N-terminal catalytic domain"/>
    <property type="match status" value="1"/>
</dbReference>
<evidence type="ECO:0000256" key="1">
    <source>
        <dbReference type="ARBA" id="ARBA00009913"/>
    </source>
</evidence>
<dbReference type="SMART" id="SM00857">
    <property type="entry name" value="Resolvase"/>
    <property type="match status" value="1"/>
</dbReference>
<feature type="domain" description="Resolvase/invertase-type recombinase catalytic" evidence="8">
    <location>
        <begin position="1"/>
        <end position="134"/>
    </location>
</feature>
<dbReference type="FunFam" id="3.40.50.1390:FF:000001">
    <property type="entry name" value="DNA recombinase"/>
    <property type="match status" value="1"/>
</dbReference>